<evidence type="ECO:0000313" key="3">
    <source>
        <dbReference type="Proteomes" id="UP000011632"/>
    </source>
</evidence>
<evidence type="ECO:0000256" key="1">
    <source>
        <dbReference type="SAM" id="Phobius"/>
    </source>
</evidence>
<dbReference type="OrthoDB" id="206423at2157"/>
<dbReference type="STRING" id="1227496.C489_08115"/>
<reference evidence="2 3" key="1">
    <citation type="journal article" date="2014" name="PLoS Genet.">
        <title>Phylogenetically driven sequencing of extremely halophilic archaea reveals strategies for static and dynamic osmo-response.</title>
        <authorList>
            <person name="Becker E.A."/>
            <person name="Seitzer P.M."/>
            <person name="Tritt A."/>
            <person name="Larsen D."/>
            <person name="Krusor M."/>
            <person name="Yao A.I."/>
            <person name="Wu D."/>
            <person name="Madern D."/>
            <person name="Eisen J.A."/>
            <person name="Darling A.E."/>
            <person name="Facciotti M.T."/>
        </authorList>
    </citation>
    <scope>NUCLEOTIDE SEQUENCE [LARGE SCALE GENOMIC DNA]</scope>
    <source>
        <strain evidence="2 3">JCM 10478</strain>
    </source>
</reference>
<accession>L9Y1P0</accession>
<dbReference type="PATRIC" id="fig|1227496.3.peg.1641"/>
<gene>
    <name evidence="2" type="ORF">C489_08115</name>
</gene>
<feature type="transmembrane region" description="Helical" evidence="1">
    <location>
        <begin position="85"/>
        <end position="104"/>
    </location>
</feature>
<dbReference type="AlphaFoldDB" id="L9Y1P0"/>
<organism evidence="2 3">
    <name type="scientific">Natrinema versiforme JCM 10478</name>
    <dbReference type="NCBI Taxonomy" id="1227496"/>
    <lineage>
        <taxon>Archaea</taxon>
        <taxon>Methanobacteriati</taxon>
        <taxon>Methanobacteriota</taxon>
        <taxon>Stenosarchaea group</taxon>
        <taxon>Halobacteria</taxon>
        <taxon>Halobacteriales</taxon>
        <taxon>Natrialbaceae</taxon>
        <taxon>Natrinema</taxon>
    </lineage>
</organism>
<keyword evidence="1" id="KW-0472">Membrane</keyword>
<evidence type="ECO:0000313" key="2">
    <source>
        <dbReference type="EMBL" id="ELY67955.1"/>
    </source>
</evidence>
<dbReference type="Proteomes" id="UP000011632">
    <property type="component" value="Unassembled WGS sequence"/>
</dbReference>
<comment type="caution">
    <text evidence="2">The sequence shown here is derived from an EMBL/GenBank/DDBJ whole genome shotgun (WGS) entry which is preliminary data.</text>
</comment>
<name>L9Y1P0_9EURY</name>
<keyword evidence="1" id="KW-0812">Transmembrane</keyword>
<protein>
    <submittedName>
        <fullName evidence="2">Uncharacterized protein</fullName>
    </submittedName>
</protein>
<proteinExistence type="predicted"/>
<sequence>MGTRTDGVLALIALAAFLGLVFLIDASLSIYFLLVGGVATITFELLAARDPALVRDYWERRPVQIASLAVAIGGAAVGARVVPVPILSLCCGATLTYLVFLALLRTGVIPPLETWWESDA</sequence>
<dbReference type="EMBL" id="AOID01000026">
    <property type="protein sequence ID" value="ELY67955.1"/>
    <property type="molecule type" value="Genomic_DNA"/>
</dbReference>
<keyword evidence="1" id="KW-1133">Transmembrane helix</keyword>
<feature type="transmembrane region" description="Helical" evidence="1">
    <location>
        <begin position="7"/>
        <end position="24"/>
    </location>
</feature>
<keyword evidence="3" id="KW-1185">Reference proteome</keyword>
<feature type="transmembrane region" description="Helical" evidence="1">
    <location>
        <begin position="30"/>
        <end position="49"/>
    </location>
</feature>
<dbReference type="RefSeq" id="WP_006430694.1">
    <property type="nucleotide sequence ID" value="NZ_AOID01000026.1"/>
</dbReference>